<keyword evidence="6" id="KW-0449">Lipoprotein</keyword>
<gene>
    <name evidence="10" type="ORF">HK099_006275</name>
</gene>
<organism evidence="10 11">
    <name type="scientific">Clydaea vesicula</name>
    <dbReference type="NCBI Taxonomy" id="447962"/>
    <lineage>
        <taxon>Eukaryota</taxon>
        <taxon>Fungi</taxon>
        <taxon>Fungi incertae sedis</taxon>
        <taxon>Chytridiomycota</taxon>
        <taxon>Chytridiomycota incertae sedis</taxon>
        <taxon>Chytridiomycetes</taxon>
        <taxon>Lobulomycetales</taxon>
        <taxon>Lobulomycetaceae</taxon>
        <taxon>Clydaea</taxon>
    </lineage>
</organism>
<evidence type="ECO:0000256" key="2">
    <source>
        <dbReference type="ARBA" id="ARBA00022475"/>
    </source>
</evidence>
<dbReference type="GO" id="GO:0005886">
    <property type="term" value="C:plasma membrane"/>
    <property type="evidence" value="ECO:0007669"/>
    <property type="project" value="UniProtKB-SubCell"/>
</dbReference>
<evidence type="ECO:0000313" key="10">
    <source>
        <dbReference type="EMBL" id="KAJ3225775.1"/>
    </source>
</evidence>
<evidence type="ECO:0000313" key="11">
    <source>
        <dbReference type="Proteomes" id="UP001211065"/>
    </source>
</evidence>
<accession>A0AAD5U948</accession>
<dbReference type="AlphaFoldDB" id="A0AAD5U948"/>
<evidence type="ECO:0000256" key="8">
    <source>
        <dbReference type="SAM" id="SignalP"/>
    </source>
</evidence>
<evidence type="ECO:0000256" key="3">
    <source>
        <dbReference type="ARBA" id="ARBA00022729"/>
    </source>
</evidence>
<name>A0AAD5U948_9FUNG</name>
<comment type="subcellular location">
    <subcellularLocation>
        <location evidence="1">Cell membrane</location>
    </subcellularLocation>
    <subcellularLocation>
        <location evidence="7">Endomembrane system</location>
        <topology evidence="7">Lipid-anchor</topology>
    </subcellularLocation>
</comment>
<comment type="caution">
    <text evidence="10">The sequence shown here is derived from an EMBL/GenBank/DDBJ whole genome shotgun (WGS) entry which is preliminary data.</text>
</comment>
<dbReference type="PROSITE" id="PS51257">
    <property type="entry name" value="PROKAR_LIPOPROTEIN"/>
    <property type="match status" value="1"/>
</dbReference>
<dbReference type="InterPro" id="IPR046936">
    <property type="entry name" value="BIM1-like"/>
</dbReference>
<keyword evidence="3 8" id="KW-0732">Signal</keyword>
<evidence type="ECO:0000259" key="9">
    <source>
        <dbReference type="Pfam" id="PF20238"/>
    </source>
</evidence>
<keyword evidence="11" id="KW-1185">Reference proteome</keyword>
<keyword evidence="5" id="KW-0325">Glycoprotein</keyword>
<proteinExistence type="predicted"/>
<dbReference type="GO" id="GO:0012505">
    <property type="term" value="C:endomembrane system"/>
    <property type="evidence" value="ECO:0007669"/>
    <property type="project" value="UniProtKB-SubCell"/>
</dbReference>
<dbReference type="PANTHER" id="PTHR34992">
    <property type="entry name" value="HYPHAL ANASTAMOSIS-7 PROTEIN"/>
    <property type="match status" value="1"/>
</dbReference>
<keyword evidence="2" id="KW-1003">Cell membrane</keyword>
<sequence length="170" mass="18036">MKTNLIALLLISITSCHYVLLGPAPRGTNDDTMEEGPCGGFNSVVNRTNFPLKGGVVTVKVSHTEGRISYRLAFTETPAAKDFTLALTSDFTVTAVGKIDTAPLDLASLGDKAIPGAKATIQTIYESPDGTRYQCADVTLTADSTPKSSAIANSNAFTMNSMFLLLTCFF</sequence>
<evidence type="ECO:0000256" key="4">
    <source>
        <dbReference type="ARBA" id="ARBA00023136"/>
    </source>
</evidence>
<evidence type="ECO:0000256" key="6">
    <source>
        <dbReference type="ARBA" id="ARBA00023288"/>
    </source>
</evidence>
<dbReference type="Proteomes" id="UP001211065">
    <property type="component" value="Unassembled WGS sequence"/>
</dbReference>
<feature type="chain" id="PRO_5042261102" description="Copper acquisition factor BIM1-like domain-containing protein" evidence="8">
    <location>
        <begin position="17"/>
        <end position="170"/>
    </location>
</feature>
<feature type="domain" description="Copper acquisition factor BIM1-like" evidence="9">
    <location>
        <begin position="17"/>
        <end position="149"/>
    </location>
</feature>
<keyword evidence="4" id="KW-0472">Membrane</keyword>
<feature type="signal peptide" evidence="8">
    <location>
        <begin position="1"/>
        <end position="16"/>
    </location>
</feature>
<evidence type="ECO:0000256" key="5">
    <source>
        <dbReference type="ARBA" id="ARBA00023180"/>
    </source>
</evidence>
<evidence type="ECO:0000256" key="7">
    <source>
        <dbReference type="ARBA" id="ARBA00037868"/>
    </source>
</evidence>
<dbReference type="EMBL" id="JADGJW010000053">
    <property type="protein sequence ID" value="KAJ3225775.1"/>
    <property type="molecule type" value="Genomic_DNA"/>
</dbReference>
<reference evidence="10" key="1">
    <citation type="submission" date="2020-05" db="EMBL/GenBank/DDBJ databases">
        <title>Phylogenomic resolution of chytrid fungi.</title>
        <authorList>
            <person name="Stajich J.E."/>
            <person name="Amses K."/>
            <person name="Simmons R."/>
            <person name="Seto K."/>
            <person name="Myers J."/>
            <person name="Bonds A."/>
            <person name="Quandt C.A."/>
            <person name="Barry K."/>
            <person name="Liu P."/>
            <person name="Grigoriev I."/>
            <person name="Longcore J.E."/>
            <person name="James T.Y."/>
        </authorList>
    </citation>
    <scope>NUCLEOTIDE SEQUENCE</scope>
    <source>
        <strain evidence="10">JEL0476</strain>
    </source>
</reference>
<dbReference type="PANTHER" id="PTHR34992:SF1">
    <property type="entry name" value="COPPER ACQUISITION FACTOR BIM1-LIKE DOMAIN-CONTAINING PROTEIN"/>
    <property type="match status" value="1"/>
</dbReference>
<protein>
    <recommendedName>
        <fullName evidence="9">Copper acquisition factor BIM1-like domain-containing protein</fullName>
    </recommendedName>
</protein>
<dbReference type="Pfam" id="PF20238">
    <property type="entry name" value="BIM1-like_dom"/>
    <property type="match status" value="1"/>
</dbReference>
<dbReference type="CDD" id="cd21176">
    <property type="entry name" value="LPMO_auxiliary-like"/>
    <property type="match status" value="1"/>
</dbReference>
<evidence type="ECO:0000256" key="1">
    <source>
        <dbReference type="ARBA" id="ARBA00004236"/>
    </source>
</evidence>
<dbReference type="InterPro" id="IPR046530">
    <property type="entry name" value="BIM1-like_dom"/>
</dbReference>